<dbReference type="EMBL" id="NMUH01000395">
    <property type="protein sequence ID" value="MQL78347.1"/>
    <property type="molecule type" value="Genomic_DNA"/>
</dbReference>
<dbReference type="AlphaFoldDB" id="A0A843U8F7"/>
<keyword evidence="2" id="KW-1185">Reference proteome</keyword>
<proteinExistence type="predicted"/>
<comment type="caution">
    <text evidence="1">The sequence shown here is derived from an EMBL/GenBank/DDBJ whole genome shotgun (WGS) entry which is preliminary data.</text>
</comment>
<reference evidence="1" key="1">
    <citation type="submission" date="2017-07" db="EMBL/GenBank/DDBJ databases">
        <title>Taro Niue Genome Assembly and Annotation.</title>
        <authorList>
            <person name="Atibalentja N."/>
            <person name="Keating K."/>
            <person name="Fields C.J."/>
        </authorList>
    </citation>
    <scope>NUCLEOTIDE SEQUENCE</scope>
    <source>
        <strain evidence="1">Niue_2</strain>
        <tissue evidence="1">Leaf</tissue>
    </source>
</reference>
<gene>
    <name evidence="1" type="ORF">Taro_010777</name>
</gene>
<accession>A0A843U8F7</accession>
<dbReference type="Proteomes" id="UP000652761">
    <property type="component" value="Unassembled WGS sequence"/>
</dbReference>
<evidence type="ECO:0000313" key="1">
    <source>
        <dbReference type="EMBL" id="MQL78347.1"/>
    </source>
</evidence>
<organism evidence="1 2">
    <name type="scientific">Colocasia esculenta</name>
    <name type="common">Wild taro</name>
    <name type="synonym">Arum esculentum</name>
    <dbReference type="NCBI Taxonomy" id="4460"/>
    <lineage>
        <taxon>Eukaryota</taxon>
        <taxon>Viridiplantae</taxon>
        <taxon>Streptophyta</taxon>
        <taxon>Embryophyta</taxon>
        <taxon>Tracheophyta</taxon>
        <taxon>Spermatophyta</taxon>
        <taxon>Magnoliopsida</taxon>
        <taxon>Liliopsida</taxon>
        <taxon>Araceae</taxon>
        <taxon>Aroideae</taxon>
        <taxon>Colocasieae</taxon>
        <taxon>Colocasia</taxon>
    </lineage>
</organism>
<evidence type="ECO:0000313" key="2">
    <source>
        <dbReference type="Proteomes" id="UP000652761"/>
    </source>
</evidence>
<protein>
    <submittedName>
        <fullName evidence="1">Uncharacterized protein</fullName>
    </submittedName>
</protein>
<name>A0A843U8F7_COLES</name>
<sequence length="62" mass="7410">MLMLRWIIWNAATSWKTTNSGLGFYVIRMVDGDDKNGMRYHYEAMDHAKLELQQSLPREYQK</sequence>